<keyword evidence="25" id="KW-1185">Reference proteome</keyword>
<dbReference type="GO" id="GO:0005737">
    <property type="term" value="C:cytoplasm"/>
    <property type="evidence" value="ECO:0007669"/>
    <property type="project" value="UniProtKB-SubCell"/>
</dbReference>
<evidence type="ECO:0000256" key="3">
    <source>
        <dbReference type="ARBA" id="ARBA00004496"/>
    </source>
</evidence>
<dbReference type="GO" id="GO:0016579">
    <property type="term" value="P:protein deubiquitination"/>
    <property type="evidence" value="ECO:0007669"/>
    <property type="project" value="InterPro"/>
</dbReference>
<keyword evidence="10" id="KW-0547">Nucleotide-binding</keyword>
<dbReference type="Gene3D" id="3.40.50.300">
    <property type="entry name" value="P-loop containing nucleotide triphosphate hydrolases"/>
    <property type="match status" value="1"/>
</dbReference>
<dbReference type="GO" id="GO:0005525">
    <property type="term" value="F:GTP binding"/>
    <property type="evidence" value="ECO:0007669"/>
    <property type="project" value="InterPro"/>
</dbReference>
<feature type="active site" evidence="19">
    <location>
        <position position="384"/>
    </location>
</feature>
<dbReference type="Proteomes" id="UP000246464">
    <property type="component" value="Chromosome 18"/>
</dbReference>
<dbReference type="EMBL" id="CP026260">
    <property type="protein sequence ID" value="AWP17350.1"/>
    <property type="molecule type" value="Genomic_DNA"/>
</dbReference>
<proteinExistence type="inferred from homology"/>
<dbReference type="PROSITE" id="PS51720">
    <property type="entry name" value="G_AIG1"/>
    <property type="match status" value="1"/>
</dbReference>
<dbReference type="PANTHER" id="PTHR13291">
    <property type="entry name" value="JOSEPHIN 1, 2"/>
    <property type="match status" value="1"/>
</dbReference>
<evidence type="ECO:0000313" key="25">
    <source>
        <dbReference type="Proteomes" id="UP000246464"/>
    </source>
</evidence>
<evidence type="ECO:0000256" key="12">
    <source>
        <dbReference type="ARBA" id="ARBA00022801"/>
    </source>
</evidence>
<dbReference type="Pfam" id="PF02099">
    <property type="entry name" value="Josephin"/>
    <property type="match status" value="1"/>
</dbReference>
<dbReference type="GO" id="GO:0004843">
    <property type="term" value="F:cysteine-type deubiquitinase activity"/>
    <property type="evidence" value="ECO:0007669"/>
    <property type="project" value="UniProtKB-EC"/>
</dbReference>
<evidence type="ECO:0000256" key="19">
    <source>
        <dbReference type="PROSITE-ProRule" id="PRU00331"/>
    </source>
</evidence>
<evidence type="ECO:0000256" key="1">
    <source>
        <dbReference type="ARBA" id="ARBA00000707"/>
    </source>
</evidence>
<evidence type="ECO:0000256" key="18">
    <source>
        <dbReference type="ARBA" id="ARBA00042189"/>
    </source>
</evidence>
<feature type="domain" description="AIG1-type G" evidence="23">
    <location>
        <begin position="119"/>
        <end position="323"/>
    </location>
</feature>
<feature type="transmembrane region" description="Helical" evidence="21">
    <location>
        <begin position="17"/>
        <end position="37"/>
    </location>
</feature>
<evidence type="ECO:0000256" key="17">
    <source>
        <dbReference type="ARBA" id="ARBA00040589"/>
    </source>
</evidence>
<comment type="subcellular location">
    <subcellularLocation>
        <location evidence="2">Cell membrane</location>
    </subcellularLocation>
    <subcellularLocation>
        <location evidence="3">Cytoplasm</location>
    </subcellularLocation>
</comment>
<feature type="active site" evidence="19">
    <location>
        <position position="487"/>
    </location>
</feature>
<dbReference type="EC" id="3.4.19.12" evidence="5"/>
<dbReference type="InterPro" id="IPR040053">
    <property type="entry name" value="JOSD1/2"/>
</dbReference>
<dbReference type="AlphaFoldDB" id="A0A2U9CN24"/>
<evidence type="ECO:0000256" key="10">
    <source>
        <dbReference type="ARBA" id="ARBA00022741"/>
    </source>
</evidence>
<keyword evidence="9" id="KW-0645">Protease</keyword>
<keyword evidence="7" id="KW-0963">Cytoplasm</keyword>
<evidence type="ECO:0000256" key="2">
    <source>
        <dbReference type="ARBA" id="ARBA00004236"/>
    </source>
</evidence>
<name>A0A2U9CN24_SCOMX</name>
<keyword evidence="8" id="KW-0597">Phosphoprotein</keyword>
<sequence length="526" mass="58095">MECQCEQDNSEDAVPGMWLNSNSVQMGAFTVVGYLLYRFSQTLPALIRWPIRLFCSLTGLSALWGWVSRLVGTLRGIQSLCKWLSRMWRFIEGSSKEGAVESEANPTRTQNLSSDLSSKPGLRLILLGPSGGGRSSLADTLLGNSGTKAPTGPLMESTKRRAVVDGREVTVIDTPDLLGPSLGNNKRAREALQSLQLVSPGPHAFLLVVRAPGSSIGIDQDAAQAIRATLELFGDVAAGYIIPVLTHADRLGRRRTVDQLLDVDTGALRNVVSLCGQRPELVDNRPDCPPEAKSGTHRQLVERVMETKDLREHFVHELQRTEDRIKEELLTDMASALTRKLGHMDSQQQQDLSSSSSSLTPSAPPQSSLTPPAIYHEKQRRELCALHALNNVFQDGTAFSRDTLQEIYQRLSPSTLVTPHKKSMLGNGNYDVNVIMAALQTRGFEAVWWDKRRDVGSIELSNVTGFILNVPSNLRWGPLRLPLKRQHWIGVREVGGVYYNLDSKLRSPQPIGSQEELRPGTKNNKT</sequence>
<keyword evidence="21" id="KW-0812">Transmembrane</keyword>
<keyword evidence="14 21" id="KW-0472">Membrane</keyword>
<keyword evidence="13" id="KW-0832">Ubl conjugation</keyword>
<dbReference type="Pfam" id="PF04548">
    <property type="entry name" value="AIG1"/>
    <property type="match status" value="1"/>
</dbReference>
<evidence type="ECO:0000256" key="15">
    <source>
        <dbReference type="ARBA" id="ARBA00037708"/>
    </source>
</evidence>
<evidence type="ECO:0000313" key="24">
    <source>
        <dbReference type="EMBL" id="AWP17350.1"/>
    </source>
</evidence>
<evidence type="ECO:0000256" key="4">
    <source>
        <dbReference type="ARBA" id="ARBA00008535"/>
    </source>
</evidence>
<keyword evidence="21" id="KW-1133">Transmembrane helix</keyword>
<dbReference type="InterPro" id="IPR006155">
    <property type="entry name" value="Josephin"/>
</dbReference>
<dbReference type="GO" id="GO:0005886">
    <property type="term" value="C:plasma membrane"/>
    <property type="evidence" value="ECO:0007669"/>
    <property type="project" value="UniProtKB-SubCell"/>
</dbReference>
<dbReference type="Gene3D" id="3.90.70.40">
    <property type="match status" value="1"/>
</dbReference>
<keyword evidence="6" id="KW-1003">Cell membrane</keyword>
<evidence type="ECO:0000256" key="8">
    <source>
        <dbReference type="ARBA" id="ARBA00022553"/>
    </source>
</evidence>
<evidence type="ECO:0000256" key="14">
    <source>
        <dbReference type="ARBA" id="ARBA00023136"/>
    </source>
</evidence>
<feature type="region of interest" description="Disordered" evidence="20">
    <location>
        <begin position="341"/>
        <end position="371"/>
    </location>
</feature>
<dbReference type="InterPro" id="IPR027417">
    <property type="entry name" value="P-loop_NTPase"/>
</dbReference>
<accession>A0A2U9CN24</accession>
<dbReference type="PROSITE" id="PS50957">
    <property type="entry name" value="JOSEPHIN"/>
    <property type="match status" value="1"/>
</dbReference>
<feature type="active site" evidence="19">
    <location>
        <position position="502"/>
    </location>
</feature>
<dbReference type="STRING" id="52904.ENSSMAP00000010568"/>
<comment type="subunit">
    <text evidence="16">Interacts with beta-actin/ACTB.</text>
</comment>
<evidence type="ECO:0000256" key="7">
    <source>
        <dbReference type="ARBA" id="ARBA00022490"/>
    </source>
</evidence>
<dbReference type="GO" id="GO:0006508">
    <property type="term" value="P:proteolysis"/>
    <property type="evidence" value="ECO:0007669"/>
    <property type="project" value="UniProtKB-KW"/>
</dbReference>
<feature type="domain" description="Josephin" evidence="22">
    <location>
        <begin position="371"/>
        <end position="526"/>
    </location>
</feature>
<gene>
    <name evidence="24" type="ORF">SMAX5B_020366</name>
</gene>
<evidence type="ECO:0000256" key="21">
    <source>
        <dbReference type="SAM" id="Phobius"/>
    </source>
</evidence>
<keyword evidence="12 19" id="KW-0378">Hydrolase</keyword>
<protein>
    <recommendedName>
        <fullName evidence="17">Josephin-1</fullName>
        <ecNumber evidence="5">3.4.19.12</ecNumber>
    </recommendedName>
    <alternativeName>
        <fullName evidence="18">Josephin domain-containing protein 1</fullName>
    </alternativeName>
</protein>
<organism evidence="24 25">
    <name type="scientific">Scophthalmus maximus</name>
    <name type="common">Turbot</name>
    <name type="synonym">Psetta maxima</name>
    <dbReference type="NCBI Taxonomy" id="52904"/>
    <lineage>
        <taxon>Eukaryota</taxon>
        <taxon>Metazoa</taxon>
        <taxon>Chordata</taxon>
        <taxon>Craniata</taxon>
        <taxon>Vertebrata</taxon>
        <taxon>Euteleostomi</taxon>
        <taxon>Actinopterygii</taxon>
        <taxon>Neopterygii</taxon>
        <taxon>Teleostei</taxon>
        <taxon>Neoteleostei</taxon>
        <taxon>Acanthomorphata</taxon>
        <taxon>Carangaria</taxon>
        <taxon>Pleuronectiformes</taxon>
        <taxon>Pleuronectoidei</taxon>
        <taxon>Scophthalmidae</taxon>
        <taxon>Scophthalmus</taxon>
    </lineage>
</organism>
<evidence type="ECO:0000256" key="20">
    <source>
        <dbReference type="SAM" id="MobiDB-lite"/>
    </source>
</evidence>
<dbReference type="SMART" id="SM01246">
    <property type="entry name" value="Josephin"/>
    <property type="match status" value="1"/>
</dbReference>
<keyword evidence="11" id="KW-0833">Ubl conjugation pathway</keyword>
<evidence type="ECO:0000259" key="22">
    <source>
        <dbReference type="PROSITE" id="PS50957"/>
    </source>
</evidence>
<evidence type="ECO:0000256" key="11">
    <source>
        <dbReference type="ARBA" id="ARBA00022786"/>
    </source>
</evidence>
<comment type="function">
    <text evidence="15">Deubiquitinates monoubiquitinated probes (in vitro). When ubiquitinated, cleaves 'Lys-63'-linked and 'Lys-48'-linked poly-ubiquitin chains (in vitro), hence may act as a deubiquitinating enzyme. May increase macropinocytosis and suppress clathrin- and caveolae-mediated endocytosis. May enhance membrane dynamics and cell motility independently of its catalytic activity.</text>
</comment>
<evidence type="ECO:0000256" key="5">
    <source>
        <dbReference type="ARBA" id="ARBA00012759"/>
    </source>
</evidence>
<evidence type="ECO:0000256" key="16">
    <source>
        <dbReference type="ARBA" id="ARBA00038710"/>
    </source>
</evidence>
<comment type="catalytic activity">
    <reaction evidence="1">
        <text>Thiol-dependent hydrolysis of ester, thioester, amide, peptide and isopeptide bonds formed by the C-terminal Gly of ubiquitin (a 76-residue protein attached to proteins as an intracellular targeting signal).</text>
        <dbReference type="EC" id="3.4.19.12"/>
    </reaction>
</comment>
<evidence type="ECO:0000259" key="23">
    <source>
        <dbReference type="PROSITE" id="PS51720"/>
    </source>
</evidence>
<evidence type="ECO:0000256" key="6">
    <source>
        <dbReference type="ARBA" id="ARBA00022475"/>
    </source>
</evidence>
<dbReference type="PANTHER" id="PTHR13291:SF1">
    <property type="entry name" value="JOSEPHIN-1"/>
    <property type="match status" value="1"/>
</dbReference>
<reference evidence="24 25" key="1">
    <citation type="submission" date="2017-12" db="EMBL/GenBank/DDBJ databases">
        <title>Integrating genomic resources of turbot (Scophthalmus maximus) in depth evaluation of genetic and physical mapping variation across individuals.</title>
        <authorList>
            <person name="Martinez P."/>
        </authorList>
    </citation>
    <scope>NUCLEOTIDE SEQUENCE [LARGE SCALE GENOMIC DNA]</scope>
</reference>
<evidence type="ECO:0000256" key="9">
    <source>
        <dbReference type="ARBA" id="ARBA00022670"/>
    </source>
</evidence>
<dbReference type="SUPFAM" id="SSF52540">
    <property type="entry name" value="P-loop containing nucleoside triphosphate hydrolases"/>
    <property type="match status" value="1"/>
</dbReference>
<dbReference type="FunFam" id="3.90.70.40:FF:000002">
    <property type="entry name" value="josephin-1 isoform X2"/>
    <property type="match status" value="1"/>
</dbReference>
<evidence type="ECO:0000256" key="13">
    <source>
        <dbReference type="ARBA" id="ARBA00022843"/>
    </source>
</evidence>
<feature type="transmembrane region" description="Helical" evidence="21">
    <location>
        <begin position="49"/>
        <end position="67"/>
    </location>
</feature>
<dbReference type="InterPro" id="IPR006703">
    <property type="entry name" value="G_AIG1"/>
</dbReference>
<comment type="similarity">
    <text evidence="4">Belongs to the TRAFAC class TrmE-Era-EngA-EngB-Septin-like GTPase superfamily. AIG1/Toc34/Toc159-like paraseptin GTPase family. IAN subfamily.</text>
</comment>
<feature type="compositionally biased region" description="Low complexity" evidence="20">
    <location>
        <begin position="345"/>
        <end position="371"/>
    </location>
</feature>